<organism evidence="1 2">
    <name type="scientific">Streptomyces antimycoticus</name>
    <dbReference type="NCBI Taxonomy" id="68175"/>
    <lineage>
        <taxon>Bacteria</taxon>
        <taxon>Bacillati</taxon>
        <taxon>Actinomycetota</taxon>
        <taxon>Actinomycetes</taxon>
        <taxon>Kitasatosporales</taxon>
        <taxon>Streptomycetaceae</taxon>
        <taxon>Streptomyces</taxon>
        <taxon>Streptomyces violaceusniger group</taxon>
    </lineage>
</organism>
<gene>
    <name evidence="1" type="ORF">SANT12839_030670</name>
</gene>
<evidence type="ECO:0000313" key="2">
    <source>
        <dbReference type="Proteomes" id="UP000299290"/>
    </source>
</evidence>
<accession>A0A4D4JZT3</accession>
<name>A0A4D4JZT3_9ACTN</name>
<keyword evidence="2" id="KW-1185">Reference proteome</keyword>
<dbReference type="EMBL" id="BJHV01000001">
    <property type="protein sequence ID" value="GDY42185.1"/>
    <property type="molecule type" value="Genomic_DNA"/>
</dbReference>
<proteinExistence type="predicted"/>
<comment type="caution">
    <text evidence="1">The sequence shown here is derived from an EMBL/GenBank/DDBJ whole genome shotgun (WGS) entry which is preliminary data.</text>
</comment>
<protein>
    <submittedName>
        <fullName evidence="1">Uncharacterized protein</fullName>
    </submittedName>
</protein>
<reference evidence="1 2" key="1">
    <citation type="journal article" date="2020" name="Int. J. Syst. Evol. Microbiol.">
        <title>Reclassification of Streptomyces castelarensis and Streptomyces sporoclivatus as later heterotypic synonyms of Streptomyces antimycoticus.</title>
        <authorList>
            <person name="Komaki H."/>
            <person name="Tamura T."/>
        </authorList>
    </citation>
    <scope>NUCLEOTIDE SEQUENCE [LARGE SCALE GENOMIC DNA]</scope>
    <source>
        <strain evidence="1 2">NBRC 12839</strain>
    </source>
</reference>
<evidence type="ECO:0000313" key="1">
    <source>
        <dbReference type="EMBL" id="GDY42185.1"/>
    </source>
</evidence>
<dbReference type="Proteomes" id="UP000299290">
    <property type="component" value="Unassembled WGS sequence"/>
</dbReference>
<sequence length="67" mass="7064">MCSTRLCWVKKGSYGGCGFGCTECSTDQVLRSSSASAVSSSITAGRMISSGRWDAWGRPEGRGKPDP</sequence>
<dbReference type="AlphaFoldDB" id="A0A4D4JZT3"/>